<proteinExistence type="predicted"/>
<protein>
    <submittedName>
        <fullName evidence="2">Uncharacterized protein</fullName>
    </submittedName>
</protein>
<organism evidence="2 3">
    <name type="scientific">Blomia tropicalis</name>
    <name type="common">Mite</name>
    <dbReference type="NCBI Taxonomy" id="40697"/>
    <lineage>
        <taxon>Eukaryota</taxon>
        <taxon>Metazoa</taxon>
        <taxon>Ecdysozoa</taxon>
        <taxon>Arthropoda</taxon>
        <taxon>Chelicerata</taxon>
        <taxon>Arachnida</taxon>
        <taxon>Acari</taxon>
        <taxon>Acariformes</taxon>
        <taxon>Sarcoptiformes</taxon>
        <taxon>Astigmata</taxon>
        <taxon>Glycyphagoidea</taxon>
        <taxon>Echimyopodidae</taxon>
        <taxon>Blomia</taxon>
    </lineage>
</organism>
<keyword evidence="3" id="KW-1185">Reference proteome</keyword>
<reference evidence="2" key="1">
    <citation type="submission" date="2022-12" db="EMBL/GenBank/DDBJ databases">
        <title>Genome assemblies of Blomia tropicalis.</title>
        <authorList>
            <person name="Cui Y."/>
        </authorList>
    </citation>
    <scope>NUCLEOTIDE SEQUENCE</scope>
    <source>
        <tissue evidence="2">Adult mites</tissue>
    </source>
</reference>
<name>A0A9Q0RPA0_BLOTA</name>
<dbReference type="EMBL" id="JAPWDV010000002">
    <property type="protein sequence ID" value="KAJ6221365.1"/>
    <property type="molecule type" value="Genomic_DNA"/>
</dbReference>
<gene>
    <name evidence="2" type="ORF">RDWZM_007177</name>
</gene>
<evidence type="ECO:0000313" key="3">
    <source>
        <dbReference type="Proteomes" id="UP001142055"/>
    </source>
</evidence>
<comment type="caution">
    <text evidence="2">The sequence shown here is derived from an EMBL/GenBank/DDBJ whole genome shotgun (WGS) entry which is preliminary data.</text>
</comment>
<sequence>MFLASSERRGRTMIKTGQQAAIKYINNISNINNKNNNNNFHLNNAIDILFDYVIWLRPRFKHKDNKESEEPFIDDDRNRRKFESVKR</sequence>
<evidence type="ECO:0000313" key="2">
    <source>
        <dbReference type="EMBL" id="KAJ6221365.1"/>
    </source>
</evidence>
<evidence type="ECO:0000256" key="1">
    <source>
        <dbReference type="SAM" id="MobiDB-lite"/>
    </source>
</evidence>
<dbReference type="Proteomes" id="UP001142055">
    <property type="component" value="Chromosome 2"/>
</dbReference>
<accession>A0A9Q0RPA0</accession>
<feature type="region of interest" description="Disordered" evidence="1">
    <location>
        <begin position="65"/>
        <end position="87"/>
    </location>
</feature>
<dbReference type="AlphaFoldDB" id="A0A9Q0RPA0"/>